<feature type="chain" id="PRO_5043188156" description="Lipoprotein" evidence="2">
    <location>
        <begin position="26"/>
        <end position="241"/>
    </location>
</feature>
<comment type="caution">
    <text evidence="3">The sequence shown here is derived from an EMBL/GenBank/DDBJ whole genome shotgun (WGS) entry which is preliminary data.</text>
</comment>
<keyword evidence="4" id="KW-1185">Reference proteome</keyword>
<feature type="region of interest" description="Disordered" evidence="1">
    <location>
        <begin position="181"/>
        <end position="241"/>
    </location>
</feature>
<evidence type="ECO:0000313" key="4">
    <source>
        <dbReference type="Proteomes" id="UP000028058"/>
    </source>
</evidence>
<evidence type="ECO:0000313" key="3">
    <source>
        <dbReference type="EMBL" id="RKM97373.1"/>
    </source>
</evidence>
<accession>A0A3R7EW77</accession>
<proteinExistence type="predicted"/>
<evidence type="ECO:0008006" key="5">
    <source>
        <dbReference type="Google" id="ProtNLM"/>
    </source>
</evidence>
<dbReference type="EMBL" id="JNAD02000003">
    <property type="protein sequence ID" value="RKM97373.1"/>
    <property type="molecule type" value="Genomic_DNA"/>
</dbReference>
<name>A0A3R7EW77_9ACTN</name>
<reference evidence="3 4" key="1">
    <citation type="journal article" date="2014" name="Genome Announc.">
        <title>Draft Genome Sequence of Streptomyces fradiae ATCC 19609, a Strain Highly Sensitive to Antibiotics.</title>
        <authorList>
            <person name="Bekker O.B."/>
            <person name="Klimina K.M."/>
            <person name="Vatlin A.A."/>
            <person name="Zakharevich N.V."/>
            <person name="Kasianov A.S."/>
            <person name="Danilenko V.N."/>
        </authorList>
    </citation>
    <scope>NUCLEOTIDE SEQUENCE [LARGE SCALE GENOMIC DNA]</scope>
    <source>
        <strain evidence="3 4">ATCC 19609</strain>
    </source>
</reference>
<protein>
    <recommendedName>
        <fullName evidence="5">Lipoprotein</fullName>
    </recommendedName>
</protein>
<feature type="region of interest" description="Disordered" evidence="1">
    <location>
        <begin position="35"/>
        <end position="83"/>
    </location>
</feature>
<feature type="signal peptide" evidence="2">
    <location>
        <begin position="1"/>
        <end position="25"/>
    </location>
</feature>
<keyword evidence="2" id="KW-0732">Signal</keyword>
<sequence length="241" mass="24609">MHSKRGLSCLACIAAFLIAPVAACGAPSGEEAIPAGGQIPVGAESTAGGNQGTNGASEPGSPPEAGQSRQASPAADTQAVNVSKEHSSLLKRAARVSSVNLVCHRDMWEFIAAHAGLHAHFQVPLQIADHSGERISTALSGRSLVAVLISLYNVMHTAGQGSGDREVATALYERIRQELTEPTAEGEPITITVDDRSGPGPDDAAGTPRPTSGPSTDKPEADADVGTPAPQPSESEPSGDR</sequence>
<organism evidence="3 4">
    <name type="scientific">Streptomyces xinghaiensis</name>
    <dbReference type="NCBI Taxonomy" id="1038928"/>
    <lineage>
        <taxon>Bacteria</taxon>
        <taxon>Bacillati</taxon>
        <taxon>Actinomycetota</taxon>
        <taxon>Actinomycetes</taxon>
        <taxon>Kitasatosporales</taxon>
        <taxon>Streptomycetaceae</taxon>
        <taxon>Streptomyces</taxon>
    </lineage>
</organism>
<evidence type="ECO:0000256" key="1">
    <source>
        <dbReference type="SAM" id="MobiDB-lite"/>
    </source>
</evidence>
<dbReference type="AlphaFoldDB" id="A0A3R7EW77"/>
<gene>
    <name evidence="3" type="ORF">SFRA_009170</name>
</gene>
<dbReference type="Proteomes" id="UP000028058">
    <property type="component" value="Unassembled WGS sequence"/>
</dbReference>
<feature type="compositionally biased region" description="Polar residues" evidence="1">
    <location>
        <begin position="232"/>
        <end position="241"/>
    </location>
</feature>
<evidence type="ECO:0000256" key="2">
    <source>
        <dbReference type="SAM" id="SignalP"/>
    </source>
</evidence>